<organism evidence="1 2">
    <name type="scientific">Adineta steineri</name>
    <dbReference type="NCBI Taxonomy" id="433720"/>
    <lineage>
        <taxon>Eukaryota</taxon>
        <taxon>Metazoa</taxon>
        <taxon>Spiralia</taxon>
        <taxon>Gnathifera</taxon>
        <taxon>Rotifera</taxon>
        <taxon>Eurotatoria</taxon>
        <taxon>Bdelloidea</taxon>
        <taxon>Adinetida</taxon>
        <taxon>Adinetidae</taxon>
        <taxon>Adineta</taxon>
    </lineage>
</organism>
<evidence type="ECO:0000313" key="1">
    <source>
        <dbReference type="EMBL" id="CAF4328474.1"/>
    </source>
</evidence>
<proteinExistence type="predicted"/>
<sequence>DFHPIYDRENIQYITTYLCLEPYPIKKNVNVWFGDQPCVSMDQSMLIYEWYHNIPSVQWPKGYFFACIYYSYFILNEIIF</sequence>
<evidence type="ECO:0000313" key="2">
    <source>
        <dbReference type="Proteomes" id="UP000663844"/>
    </source>
</evidence>
<protein>
    <submittedName>
        <fullName evidence="1">Uncharacterized protein</fullName>
    </submittedName>
</protein>
<gene>
    <name evidence="1" type="ORF">OXD698_LOCUS47561</name>
</gene>
<feature type="non-terminal residue" evidence="1">
    <location>
        <position position="1"/>
    </location>
</feature>
<reference evidence="1" key="1">
    <citation type="submission" date="2021-02" db="EMBL/GenBank/DDBJ databases">
        <authorList>
            <person name="Nowell W R."/>
        </authorList>
    </citation>
    <scope>NUCLEOTIDE SEQUENCE</scope>
</reference>
<dbReference type="Proteomes" id="UP000663844">
    <property type="component" value="Unassembled WGS sequence"/>
</dbReference>
<name>A0A820JMA4_9BILA</name>
<comment type="caution">
    <text evidence="1">The sequence shown here is derived from an EMBL/GenBank/DDBJ whole genome shotgun (WGS) entry which is preliminary data.</text>
</comment>
<accession>A0A820JMA4</accession>
<dbReference type="EMBL" id="CAJOAZ010018660">
    <property type="protein sequence ID" value="CAF4328474.1"/>
    <property type="molecule type" value="Genomic_DNA"/>
</dbReference>
<dbReference type="AlphaFoldDB" id="A0A820JMA4"/>